<name>A0A6D2HJT0_9BRAS</name>
<proteinExistence type="predicted"/>
<accession>A0A6D2HJT0</accession>
<keyword evidence="2" id="KW-1185">Reference proteome</keyword>
<reference evidence="1" key="1">
    <citation type="submission" date="2020-01" db="EMBL/GenBank/DDBJ databases">
        <authorList>
            <person name="Mishra B."/>
        </authorList>
    </citation>
    <scope>NUCLEOTIDE SEQUENCE [LARGE SCALE GENOMIC DNA]</scope>
</reference>
<evidence type="ECO:0000313" key="2">
    <source>
        <dbReference type="Proteomes" id="UP000467841"/>
    </source>
</evidence>
<protein>
    <recommendedName>
        <fullName evidence="3">DUF223 domain-containing protein</fullName>
    </recommendedName>
</protein>
<dbReference type="OrthoDB" id="1108792at2759"/>
<evidence type="ECO:0000313" key="1">
    <source>
        <dbReference type="EMBL" id="CAA7015982.1"/>
    </source>
</evidence>
<organism evidence="1 2">
    <name type="scientific">Microthlaspi erraticum</name>
    <dbReference type="NCBI Taxonomy" id="1685480"/>
    <lineage>
        <taxon>Eukaryota</taxon>
        <taxon>Viridiplantae</taxon>
        <taxon>Streptophyta</taxon>
        <taxon>Embryophyta</taxon>
        <taxon>Tracheophyta</taxon>
        <taxon>Spermatophyta</taxon>
        <taxon>Magnoliopsida</taxon>
        <taxon>eudicotyledons</taxon>
        <taxon>Gunneridae</taxon>
        <taxon>Pentapetalae</taxon>
        <taxon>rosids</taxon>
        <taxon>malvids</taxon>
        <taxon>Brassicales</taxon>
        <taxon>Brassicaceae</taxon>
        <taxon>Coluteocarpeae</taxon>
        <taxon>Microthlaspi</taxon>
    </lineage>
</organism>
<dbReference type="EMBL" id="CACVBM020000210">
    <property type="protein sequence ID" value="CAA7015982.1"/>
    <property type="molecule type" value="Genomic_DNA"/>
</dbReference>
<evidence type="ECO:0008006" key="3">
    <source>
        <dbReference type="Google" id="ProtNLM"/>
    </source>
</evidence>
<comment type="caution">
    <text evidence="1">The sequence shown here is derived from an EMBL/GenBank/DDBJ whole genome shotgun (WGS) entry which is preliminary data.</text>
</comment>
<gene>
    <name evidence="1" type="ORF">MERR_LOCUS3217</name>
</gene>
<dbReference type="Proteomes" id="UP000467841">
    <property type="component" value="Unassembled WGS sequence"/>
</dbReference>
<sequence length="177" mass="19960">MSAIDVVAIPAAVNYVTFDNLNLGRSSQQVVGRLLRFWDAKNVKKDGEFMGIVLLLLDEKLSMASSQQTGPTTTVTCYRRVSYSIARCTKLYKITDHPFVIRFLPATTITKIAPEKFMLRKVDHLQELANTNLELQDVVGQIRYVQGSNLMDPTFTQRLVIRFLMDSSVKCLLITLG</sequence>
<dbReference type="AlphaFoldDB" id="A0A6D2HJT0"/>